<dbReference type="EMBL" id="BRYA01000499">
    <property type="protein sequence ID" value="GMI19708.1"/>
    <property type="molecule type" value="Genomic_DNA"/>
</dbReference>
<dbReference type="PANTHER" id="PTHR12121:SF37">
    <property type="entry name" value="2',5'-PHOSPHODIESTERASE 12"/>
    <property type="match status" value="1"/>
</dbReference>
<dbReference type="GO" id="GO:0000175">
    <property type="term" value="F:3'-5'-RNA exonuclease activity"/>
    <property type="evidence" value="ECO:0007669"/>
    <property type="project" value="TreeGrafter"/>
</dbReference>
<dbReference type="Proteomes" id="UP001165065">
    <property type="component" value="Unassembled WGS sequence"/>
</dbReference>
<feature type="domain" description="Endonuclease/exonuclease/phosphatase" evidence="1">
    <location>
        <begin position="305"/>
        <end position="610"/>
    </location>
</feature>
<dbReference type="OrthoDB" id="412787at2759"/>
<evidence type="ECO:0000313" key="2">
    <source>
        <dbReference type="EMBL" id="GMI19708.1"/>
    </source>
</evidence>
<dbReference type="InterPro" id="IPR036691">
    <property type="entry name" value="Endo/exonu/phosph_ase_sf"/>
</dbReference>
<dbReference type="Gene3D" id="3.60.10.10">
    <property type="entry name" value="Endonuclease/exonuclease/phosphatase"/>
    <property type="match status" value="1"/>
</dbReference>
<protein>
    <recommendedName>
        <fullName evidence="1">Endonuclease/exonuclease/phosphatase domain-containing protein</fullName>
    </recommendedName>
</protein>
<dbReference type="InterPro" id="IPR005135">
    <property type="entry name" value="Endo/exonuclease/phosphatase"/>
</dbReference>
<dbReference type="GO" id="GO:0005739">
    <property type="term" value="C:mitochondrion"/>
    <property type="evidence" value="ECO:0007669"/>
    <property type="project" value="TreeGrafter"/>
</dbReference>
<reference evidence="3" key="1">
    <citation type="journal article" date="2023" name="Commun. Biol.">
        <title>Genome analysis of Parmales, the sister group of diatoms, reveals the evolutionary specialization of diatoms from phago-mixotrophs to photoautotrophs.</title>
        <authorList>
            <person name="Ban H."/>
            <person name="Sato S."/>
            <person name="Yoshikawa S."/>
            <person name="Yamada K."/>
            <person name="Nakamura Y."/>
            <person name="Ichinomiya M."/>
            <person name="Sato N."/>
            <person name="Blanc-Mathieu R."/>
            <person name="Endo H."/>
            <person name="Kuwata A."/>
            <person name="Ogata H."/>
        </authorList>
    </citation>
    <scope>NUCLEOTIDE SEQUENCE [LARGE SCALE GENOMIC DNA]</scope>
</reference>
<dbReference type="PANTHER" id="PTHR12121">
    <property type="entry name" value="CARBON CATABOLITE REPRESSOR PROTEIN 4"/>
    <property type="match status" value="1"/>
</dbReference>
<dbReference type="InterPro" id="IPR050410">
    <property type="entry name" value="CCR4/nocturin_mRNA_transcr"/>
</dbReference>
<gene>
    <name evidence="2" type="ORF">TrCOL_g11958</name>
</gene>
<dbReference type="AlphaFoldDB" id="A0A9W7FTS1"/>
<sequence>MSVTNCQTEAWVGITFLSTNTQFTIHDPSNPTTNTLTLSRDTKEPVTSSLTRLLLNVRKKWLKKGGLSAHVPEDAIITLSTITKISSTPIPLPLSPSILNSVDFWKEAEDANVVFNIPVPIHEPIPGTAPVATKPFKLILSPPLIPSTSINLFLSSKYDLYANTPVAISMTDIPPHITLSYSWTTSSPNPPSFPSAPSAPHYLPSPEDVGHRIRCRITPSTESAIGLPVTVTFPNPVLPVPTATNPLFSNRASFLSTPLPSSSLRIVTYNILADLYTSQKAQQKTMWSYTSPKFLHSSHRMPLILCELIYHSPTIILLQEVDTTAYEALFSPVLSALGYEGAFGEKCGKQREGVAIFWRTDEFELVEKECIPVRDLPTTPPPTPTPTSTPNSDWGLLGLTTFIESHKNLHEIMSTKVGTVCLFATLHSLKNGKKVVVTNTHLFYHPLADHIRLLQTYFILHRASLLAARDDAGIIVGGDFNSDPPSGACQLMTNRAVLPNTPAHDDCFSNLHRLVWGERGVLPPPPNKEDIDATLPPPPPVELPLAFPTLFNATGTPPFTNYAVGFIAQLDYIFPSSLHFSLSRAAAPCLEREDVEGFTAMPNEMMPSDHLLLCVEIKWK</sequence>
<name>A0A9W7FTS1_9STRA</name>
<keyword evidence="3" id="KW-1185">Reference proteome</keyword>
<evidence type="ECO:0000313" key="3">
    <source>
        <dbReference type="Proteomes" id="UP001165065"/>
    </source>
</evidence>
<proteinExistence type="predicted"/>
<dbReference type="SUPFAM" id="SSF56219">
    <property type="entry name" value="DNase I-like"/>
    <property type="match status" value="1"/>
</dbReference>
<comment type="caution">
    <text evidence="2">The sequence shown here is derived from an EMBL/GenBank/DDBJ whole genome shotgun (WGS) entry which is preliminary data.</text>
</comment>
<evidence type="ECO:0000259" key="1">
    <source>
        <dbReference type="Pfam" id="PF03372"/>
    </source>
</evidence>
<dbReference type="GO" id="GO:0000288">
    <property type="term" value="P:nuclear-transcribed mRNA catabolic process, deadenylation-dependent decay"/>
    <property type="evidence" value="ECO:0007669"/>
    <property type="project" value="TreeGrafter"/>
</dbReference>
<organism evidence="2 3">
    <name type="scientific">Triparma columacea</name>
    <dbReference type="NCBI Taxonomy" id="722753"/>
    <lineage>
        <taxon>Eukaryota</taxon>
        <taxon>Sar</taxon>
        <taxon>Stramenopiles</taxon>
        <taxon>Ochrophyta</taxon>
        <taxon>Bolidophyceae</taxon>
        <taxon>Parmales</taxon>
        <taxon>Triparmaceae</taxon>
        <taxon>Triparma</taxon>
    </lineage>
</organism>
<accession>A0A9W7FTS1</accession>
<dbReference type="Pfam" id="PF03372">
    <property type="entry name" value="Exo_endo_phos"/>
    <property type="match status" value="1"/>
</dbReference>